<evidence type="ECO:0000256" key="1">
    <source>
        <dbReference type="SAM" id="MobiDB-lite"/>
    </source>
</evidence>
<evidence type="ECO:0000313" key="3">
    <source>
        <dbReference type="Proteomes" id="UP000828390"/>
    </source>
</evidence>
<dbReference type="PANTHER" id="PTHR35170:SF1">
    <property type="entry name" value="PROTEIN DD3-3"/>
    <property type="match status" value="1"/>
</dbReference>
<feature type="region of interest" description="Disordered" evidence="1">
    <location>
        <begin position="1"/>
        <end position="23"/>
    </location>
</feature>
<dbReference type="AlphaFoldDB" id="A0A9D4MBB1"/>
<protein>
    <submittedName>
        <fullName evidence="2">Uncharacterized protein</fullName>
    </submittedName>
</protein>
<organism evidence="2 3">
    <name type="scientific">Dreissena polymorpha</name>
    <name type="common">Zebra mussel</name>
    <name type="synonym">Mytilus polymorpha</name>
    <dbReference type="NCBI Taxonomy" id="45954"/>
    <lineage>
        <taxon>Eukaryota</taxon>
        <taxon>Metazoa</taxon>
        <taxon>Spiralia</taxon>
        <taxon>Lophotrochozoa</taxon>
        <taxon>Mollusca</taxon>
        <taxon>Bivalvia</taxon>
        <taxon>Autobranchia</taxon>
        <taxon>Heteroconchia</taxon>
        <taxon>Euheterodonta</taxon>
        <taxon>Imparidentia</taxon>
        <taxon>Neoheterodontei</taxon>
        <taxon>Myida</taxon>
        <taxon>Dreissenoidea</taxon>
        <taxon>Dreissenidae</taxon>
        <taxon>Dreissena</taxon>
    </lineage>
</organism>
<feature type="compositionally biased region" description="Polar residues" evidence="1">
    <location>
        <begin position="1"/>
        <end position="20"/>
    </location>
</feature>
<dbReference type="InterPro" id="IPR053320">
    <property type="entry name" value="Protein_DD3-3_O-glyco"/>
</dbReference>
<reference evidence="2" key="1">
    <citation type="journal article" date="2019" name="bioRxiv">
        <title>The Genome of the Zebra Mussel, Dreissena polymorpha: A Resource for Invasive Species Research.</title>
        <authorList>
            <person name="McCartney M.A."/>
            <person name="Auch B."/>
            <person name="Kono T."/>
            <person name="Mallez S."/>
            <person name="Zhang Y."/>
            <person name="Obille A."/>
            <person name="Becker A."/>
            <person name="Abrahante J.E."/>
            <person name="Garbe J."/>
            <person name="Badalamenti J.P."/>
            <person name="Herman A."/>
            <person name="Mangelson H."/>
            <person name="Liachko I."/>
            <person name="Sullivan S."/>
            <person name="Sone E.D."/>
            <person name="Koren S."/>
            <person name="Silverstein K.A.T."/>
            <person name="Beckman K.B."/>
            <person name="Gohl D.M."/>
        </authorList>
    </citation>
    <scope>NUCLEOTIDE SEQUENCE</scope>
    <source>
        <strain evidence="2">Duluth1</strain>
        <tissue evidence="2">Whole animal</tissue>
    </source>
</reference>
<sequence>MEGKNKQSAASTRQENNGRNNRYGYECTEERDYYPYWHPSPWKDIAVLTNTVGRCAHYKAESENVKSRWQCVLPLDTLEKMDAANVYAPNNAQDCAWKESSAHGIPSPDCHETLYNTTGLCRTLTKENVMCSYQFEHCCRYNISTNDYDGWNTDSTKNPDKNGDPTKLDLSAKFGFSNSTEAAKRGYVFKGNPAVKIFDEGNFDFQLAIDTSQFGRTFQDRWVG</sequence>
<comment type="caution">
    <text evidence="2">The sequence shown here is derived from an EMBL/GenBank/DDBJ whole genome shotgun (WGS) entry which is preliminary data.</text>
</comment>
<name>A0A9D4MBB1_DREPO</name>
<reference evidence="2" key="2">
    <citation type="submission" date="2020-11" db="EMBL/GenBank/DDBJ databases">
        <authorList>
            <person name="McCartney M.A."/>
            <person name="Auch B."/>
            <person name="Kono T."/>
            <person name="Mallez S."/>
            <person name="Becker A."/>
            <person name="Gohl D.M."/>
            <person name="Silverstein K.A.T."/>
            <person name="Koren S."/>
            <person name="Bechman K.B."/>
            <person name="Herman A."/>
            <person name="Abrahante J.E."/>
            <person name="Garbe J."/>
        </authorList>
    </citation>
    <scope>NUCLEOTIDE SEQUENCE</scope>
    <source>
        <strain evidence="2">Duluth1</strain>
        <tissue evidence="2">Whole animal</tissue>
    </source>
</reference>
<gene>
    <name evidence="2" type="ORF">DPMN_035792</name>
</gene>
<accession>A0A9D4MBB1</accession>
<dbReference type="PANTHER" id="PTHR35170">
    <property type="entry name" value="PROTEIN DD3-3"/>
    <property type="match status" value="1"/>
</dbReference>
<keyword evidence="3" id="KW-1185">Reference proteome</keyword>
<dbReference type="Proteomes" id="UP000828390">
    <property type="component" value="Unassembled WGS sequence"/>
</dbReference>
<proteinExistence type="predicted"/>
<dbReference type="EMBL" id="JAIWYP010000002">
    <property type="protein sequence ID" value="KAH3872574.1"/>
    <property type="molecule type" value="Genomic_DNA"/>
</dbReference>
<evidence type="ECO:0000313" key="2">
    <source>
        <dbReference type="EMBL" id="KAH3872574.1"/>
    </source>
</evidence>